<dbReference type="EMBL" id="JAHMHR010000025">
    <property type="protein sequence ID" value="KAK1674479.1"/>
    <property type="molecule type" value="Genomic_DNA"/>
</dbReference>
<dbReference type="RefSeq" id="XP_060428482.1">
    <property type="nucleotide sequence ID" value="XM_060572485.1"/>
</dbReference>
<name>A0AAJ0AIE9_9PEZI</name>
<dbReference type="AlphaFoldDB" id="A0AAJ0AIE9"/>
<comment type="caution">
    <text evidence="1">The sequence shown here is derived from an EMBL/GenBank/DDBJ whole genome shotgun (WGS) entry which is preliminary data.</text>
</comment>
<proteinExistence type="predicted"/>
<reference evidence="1" key="1">
    <citation type="submission" date="2021-06" db="EMBL/GenBank/DDBJ databases">
        <title>Comparative genomics, transcriptomics and evolutionary studies reveal genomic signatures of adaptation to plant cell wall in hemibiotrophic fungi.</title>
        <authorList>
            <consortium name="DOE Joint Genome Institute"/>
            <person name="Baroncelli R."/>
            <person name="Diaz J.F."/>
            <person name="Benocci T."/>
            <person name="Peng M."/>
            <person name="Battaglia E."/>
            <person name="Haridas S."/>
            <person name="Andreopoulos W."/>
            <person name="Labutti K."/>
            <person name="Pangilinan J."/>
            <person name="Floch G.L."/>
            <person name="Makela M.R."/>
            <person name="Henrissat B."/>
            <person name="Grigoriev I.V."/>
            <person name="Crouch J.A."/>
            <person name="De Vries R.P."/>
            <person name="Sukno S.A."/>
            <person name="Thon M.R."/>
        </authorList>
    </citation>
    <scope>NUCLEOTIDE SEQUENCE</scope>
    <source>
        <strain evidence="1">CBS 193.32</strain>
    </source>
</reference>
<protein>
    <submittedName>
        <fullName evidence="1">Uncharacterized protein</fullName>
    </submittedName>
</protein>
<keyword evidence="2" id="KW-1185">Reference proteome</keyword>
<evidence type="ECO:0000313" key="1">
    <source>
        <dbReference type="EMBL" id="KAK1674479.1"/>
    </source>
</evidence>
<sequence length="532" mass="59662">MRPVVSRYGGIGLASNFDFRYKLVIIDADHSNSVDYAISLVKLSLLLRTEDSTILRIVWSSSAPVDKELGRMLAVSTNKSDIPITIFLLTQPANLPSLSNLRWISYDATDEEFPGAGIEAIAPNYAMIRDLGPSVHRTRRTVFFRDEGSELYRHLLIKRVQVAIHKHMVEEDLAEERGSIRLPDLSGRSSDVAKDAHHLVLLRNETNYVFDKETSAAVESQDAGPNRAQPSSGLCPNESAFAEAIRRLYVLVYICYDEDEVKMHLNKDQTGKIIRPQQITRNDLSVAYFLSCITADTPATVRSAKIEIAAIVLVSQSSDIFVQIISKSFDDEESFNGLFQRHSTHVPNDVIQSGAMWLSLAMLRYYREGWQHPMSIISYEYGNLKLSSTTFCEINLDSEAIAKVLDELVPEANGNAPGATLYLSHGDVGQIQRFMVRAWAHNVALYDGEDGTDSNIIFSGARSSQLGARVWCFLDMRHYSALGFSLFAPRTWDSSRQPSRNKLCSILLSVLEGDEDYWEGRPEDEEYQGDQA</sequence>
<organism evidence="1 2">
    <name type="scientific">Colletotrichum godetiae</name>
    <dbReference type="NCBI Taxonomy" id="1209918"/>
    <lineage>
        <taxon>Eukaryota</taxon>
        <taxon>Fungi</taxon>
        <taxon>Dikarya</taxon>
        <taxon>Ascomycota</taxon>
        <taxon>Pezizomycotina</taxon>
        <taxon>Sordariomycetes</taxon>
        <taxon>Hypocreomycetidae</taxon>
        <taxon>Glomerellales</taxon>
        <taxon>Glomerellaceae</taxon>
        <taxon>Colletotrichum</taxon>
        <taxon>Colletotrichum acutatum species complex</taxon>
    </lineage>
</organism>
<dbReference type="Proteomes" id="UP001224890">
    <property type="component" value="Unassembled WGS sequence"/>
</dbReference>
<dbReference type="GeneID" id="85457011"/>
<evidence type="ECO:0000313" key="2">
    <source>
        <dbReference type="Proteomes" id="UP001224890"/>
    </source>
</evidence>
<gene>
    <name evidence="1" type="ORF">BDP55DRAFT_632927</name>
</gene>
<accession>A0AAJ0AIE9</accession>